<evidence type="ECO:0000259" key="5">
    <source>
        <dbReference type="PROSITE" id="PS50975"/>
    </source>
</evidence>
<dbReference type="Pfam" id="PF08443">
    <property type="entry name" value="RimK"/>
    <property type="match status" value="1"/>
</dbReference>
<dbReference type="InterPro" id="IPR013815">
    <property type="entry name" value="ATP_grasp_subdomain_1"/>
</dbReference>
<evidence type="ECO:0000256" key="2">
    <source>
        <dbReference type="ARBA" id="ARBA00022741"/>
    </source>
</evidence>
<dbReference type="SUPFAM" id="SSF56059">
    <property type="entry name" value="Glutathione synthetase ATP-binding domain-like"/>
    <property type="match status" value="1"/>
</dbReference>
<dbReference type="GO" id="GO:0005737">
    <property type="term" value="C:cytoplasm"/>
    <property type="evidence" value="ECO:0007669"/>
    <property type="project" value="TreeGrafter"/>
</dbReference>
<dbReference type="PANTHER" id="PTHR21621">
    <property type="entry name" value="RIBOSOMAL PROTEIN S6 MODIFICATION PROTEIN"/>
    <property type="match status" value="1"/>
</dbReference>
<keyword evidence="3 4" id="KW-0067">ATP-binding</keyword>
<dbReference type="RefSeq" id="WP_138601010.1">
    <property type="nucleotide sequence ID" value="NZ_VCIA01000001.1"/>
</dbReference>
<keyword evidence="1" id="KW-0479">Metal-binding</keyword>
<evidence type="ECO:0000256" key="1">
    <source>
        <dbReference type="ARBA" id="ARBA00022723"/>
    </source>
</evidence>
<dbReference type="GO" id="GO:0009432">
    <property type="term" value="P:SOS response"/>
    <property type="evidence" value="ECO:0007669"/>
    <property type="project" value="TreeGrafter"/>
</dbReference>
<evidence type="ECO:0000256" key="4">
    <source>
        <dbReference type="PROSITE-ProRule" id="PRU00409"/>
    </source>
</evidence>
<reference evidence="6 7" key="1">
    <citation type="submission" date="2019-05" db="EMBL/GenBank/DDBJ databases">
        <title>Genomic analysis of Lentibacillus sp. NKC220-2.</title>
        <authorList>
            <person name="Oh Y.J."/>
        </authorList>
    </citation>
    <scope>NUCLEOTIDE SEQUENCE [LARGE SCALE GENOMIC DNA]</scope>
    <source>
        <strain evidence="6 7">NKC220-2</strain>
    </source>
</reference>
<evidence type="ECO:0000313" key="6">
    <source>
        <dbReference type="EMBL" id="TMN21085.1"/>
    </source>
</evidence>
<dbReference type="Gene3D" id="3.40.50.20">
    <property type="match status" value="1"/>
</dbReference>
<dbReference type="Proteomes" id="UP000306980">
    <property type="component" value="Unassembled WGS sequence"/>
</dbReference>
<dbReference type="GO" id="GO:0005524">
    <property type="term" value="F:ATP binding"/>
    <property type="evidence" value="ECO:0007669"/>
    <property type="project" value="UniProtKB-UniRule"/>
</dbReference>
<dbReference type="InterPro" id="IPR011761">
    <property type="entry name" value="ATP-grasp"/>
</dbReference>
<dbReference type="Gene3D" id="3.30.1490.20">
    <property type="entry name" value="ATP-grasp fold, A domain"/>
    <property type="match status" value="1"/>
</dbReference>
<protein>
    <submittedName>
        <fullName evidence="6">RimK family alpha-L-glutamate ligase</fullName>
    </submittedName>
</protein>
<organism evidence="6 7">
    <name type="scientific">Lentibacillus cibarius</name>
    <dbReference type="NCBI Taxonomy" id="2583219"/>
    <lineage>
        <taxon>Bacteria</taxon>
        <taxon>Bacillati</taxon>
        <taxon>Bacillota</taxon>
        <taxon>Bacilli</taxon>
        <taxon>Bacillales</taxon>
        <taxon>Bacillaceae</taxon>
        <taxon>Lentibacillus</taxon>
    </lineage>
</organism>
<evidence type="ECO:0000313" key="7">
    <source>
        <dbReference type="Proteomes" id="UP000306980"/>
    </source>
</evidence>
<dbReference type="EMBL" id="VCIA01000001">
    <property type="protein sequence ID" value="TMN21085.1"/>
    <property type="molecule type" value="Genomic_DNA"/>
</dbReference>
<dbReference type="AlphaFoldDB" id="A0A5S3QGR4"/>
<dbReference type="InterPro" id="IPR013651">
    <property type="entry name" value="ATP-grasp_RimK-type"/>
</dbReference>
<dbReference type="Gene3D" id="3.30.470.20">
    <property type="entry name" value="ATP-grasp fold, B domain"/>
    <property type="match status" value="1"/>
</dbReference>
<dbReference type="GO" id="GO:0018169">
    <property type="term" value="F:ribosomal S6-glutamic acid ligase activity"/>
    <property type="evidence" value="ECO:0007669"/>
    <property type="project" value="TreeGrafter"/>
</dbReference>
<dbReference type="InterPro" id="IPR004666">
    <property type="entry name" value="Rp_bS6_RimK/Lys_biosynth_LsyX"/>
</dbReference>
<name>A0A5S3QGR4_9BACI</name>
<comment type="caution">
    <text evidence="6">The sequence shown here is derived from an EMBL/GenBank/DDBJ whole genome shotgun (WGS) entry which is preliminary data.</text>
</comment>
<dbReference type="PANTHER" id="PTHR21621:SF0">
    <property type="entry name" value="BETA-CITRYLGLUTAMATE SYNTHASE B-RELATED"/>
    <property type="match status" value="1"/>
</dbReference>
<keyword evidence="6" id="KW-0436">Ligase</keyword>
<accession>A0A5S3QGR4</accession>
<dbReference type="NCBIfam" id="TIGR00768">
    <property type="entry name" value="rimK_fam"/>
    <property type="match status" value="1"/>
</dbReference>
<proteinExistence type="predicted"/>
<gene>
    <name evidence="6" type="ORF">FFL34_02405</name>
</gene>
<keyword evidence="2 4" id="KW-0547">Nucleotide-binding</keyword>
<dbReference type="OrthoDB" id="9786585at2"/>
<feature type="domain" description="ATP-grasp" evidence="5">
    <location>
        <begin position="104"/>
        <end position="293"/>
    </location>
</feature>
<dbReference type="PROSITE" id="PS50975">
    <property type="entry name" value="ATP_GRASP"/>
    <property type="match status" value="1"/>
</dbReference>
<evidence type="ECO:0000256" key="3">
    <source>
        <dbReference type="ARBA" id="ARBA00022840"/>
    </source>
</evidence>
<sequence>MDLYGWIIYNGYLKGNKFLDFAQWIQKAAAKQHIQTDIYQNNHLLSFFSADSMTLLHTKQTELPHFVVFTDKDIYLAKQLEFLGVRVFNSAQTIALSDDKIATYQTLAANGLPIPRTVVAPKAFQQTDDINVNDYRDIANQLGLPMIVKEAFGSFGEQVHLVSTEKELFAKIQELHGKPFMLQEFISSSYGTDIRLHVVGDAVVASMKRQSSNDFRANVTAGGTMQKYHPTKQETDLAIAAAKAIGADFAGVDLLFGENKEPIVCEINSNAHIRNMYNCTGINVADFIMSDIRKKLK</sequence>
<dbReference type="GO" id="GO:0046872">
    <property type="term" value="F:metal ion binding"/>
    <property type="evidence" value="ECO:0007669"/>
    <property type="project" value="UniProtKB-KW"/>
</dbReference>